<dbReference type="AlphaFoldDB" id="A0ABD2PMA3"/>
<protein>
    <submittedName>
        <fullName evidence="2">Uncharacterized protein</fullName>
    </submittedName>
</protein>
<gene>
    <name evidence="2" type="ORF">Ciccas_012807</name>
</gene>
<dbReference type="EMBL" id="JBJKFK010004898">
    <property type="protein sequence ID" value="KAL3308657.1"/>
    <property type="molecule type" value="Genomic_DNA"/>
</dbReference>
<comment type="caution">
    <text evidence="2">The sequence shown here is derived from an EMBL/GenBank/DDBJ whole genome shotgun (WGS) entry which is preliminary data.</text>
</comment>
<evidence type="ECO:0000313" key="3">
    <source>
        <dbReference type="Proteomes" id="UP001626550"/>
    </source>
</evidence>
<keyword evidence="3" id="KW-1185">Reference proteome</keyword>
<evidence type="ECO:0000313" key="2">
    <source>
        <dbReference type="EMBL" id="KAL3308657.1"/>
    </source>
</evidence>
<evidence type="ECO:0000256" key="1">
    <source>
        <dbReference type="SAM" id="MobiDB-lite"/>
    </source>
</evidence>
<reference evidence="2 3" key="1">
    <citation type="submission" date="2024-11" db="EMBL/GenBank/DDBJ databases">
        <title>Adaptive evolution of stress response genes in parasites aligns with host niche diversity.</title>
        <authorList>
            <person name="Hahn C."/>
            <person name="Resl P."/>
        </authorList>
    </citation>
    <scope>NUCLEOTIDE SEQUENCE [LARGE SCALE GENOMIC DNA]</scope>
    <source>
        <strain evidence="2">EGGRZ-B1_66</strain>
        <tissue evidence="2">Body</tissue>
    </source>
</reference>
<proteinExistence type="predicted"/>
<feature type="non-terminal residue" evidence="2">
    <location>
        <position position="330"/>
    </location>
</feature>
<name>A0ABD2PMA3_9PLAT</name>
<organism evidence="2 3">
    <name type="scientific">Cichlidogyrus casuarinus</name>
    <dbReference type="NCBI Taxonomy" id="1844966"/>
    <lineage>
        <taxon>Eukaryota</taxon>
        <taxon>Metazoa</taxon>
        <taxon>Spiralia</taxon>
        <taxon>Lophotrochozoa</taxon>
        <taxon>Platyhelminthes</taxon>
        <taxon>Monogenea</taxon>
        <taxon>Monopisthocotylea</taxon>
        <taxon>Dactylogyridea</taxon>
        <taxon>Ancyrocephalidae</taxon>
        <taxon>Cichlidogyrus</taxon>
    </lineage>
</organism>
<feature type="region of interest" description="Disordered" evidence="1">
    <location>
        <begin position="289"/>
        <end position="330"/>
    </location>
</feature>
<dbReference type="Proteomes" id="UP001626550">
    <property type="component" value="Unassembled WGS sequence"/>
</dbReference>
<accession>A0ABD2PMA3</accession>
<sequence>MAPVGERWSIRDVRSRWWKCGRLAQVCLPGKWTLSFDCHPAIECGCRVCQCLGGGVSFNASGGVKFACATHTQDVREDPDFVAHFVDGRWQVGLWPGFCSSHYDQDPAFRVRDRRCDQSSMRQLHRRYLRQQCSGLEAKPPEPISLARVLGLKVFEKDQELRWGRDNALATPEFASWLSSVMSGSAKAKVSGHAELLVRRRLTIIAQTIEELELDASVTWVASAFNKADKGAEQLAAVRNGPRSSGRRKGWPGRVRVASVEEWRRGVVTDVLRDDVLEVEGMPRHVSHVRAAPEQPIAKDHGRAETPAPRRSQRTRAPPGYLADFECEEA</sequence>